<proteinExistence type="predicted"/>
<dbReference type="Proteomes" id="UP000466345">
    <property type="component" value="Unassembled WGS sequence"/>
</dbReference>
<evidence type="ECO:0000256" key="1">
    <source>
        <dbReference type="SAM" id="MobiDB-lite"/>
    </source>
</evidence>
<name>A0A7K0CHL9_9ACTN</name>
<dbReference type="RefSeq" id="WP_153452593.1">
    <property type="nucleotide sequence ID" value="NZ_WEGJ01000010.1"/>
</dbReference>
<reference evidence="2 3" key="1">
    <citation type="submission" date="2019-10" db="EMBL/GenBank/DDBJ databases">
        <title>Streptomyces smaragdinus sp. nov. and Streptomyces fabii sp. nov., isolated from the gut of fungus growing-termite Macrotermes natalensis.</title>
        <authorList>
            <person name="Schwitalla J."/>
            <person name="Benndorf R."/>
            <person name="Martin K."/>
            <person name="De Beer W."/>
            <person name="Kaster A.-K."/>
            <person name="Vollmers J."/>
            <person name="Poulsen M."/>
            <person name="Beemelmanns C."/>
        </authorList>
    </citation>
    <scope>NUCLEOTIDE SEQUENCE [LARGE SCALE GENOMIC DNA]</scope>
    <source>
        <strain evidence="2 3">RB5</strain>
    </source>
</reference>
<feature type="region of interest" description="Disordered" evidence="1">
    <location>
        <begin position="127"/>
        <end position="162"/>
    </location>
</feature>
<dbReference type="EMBL" id="WEGJ01000010">
    <property type="protein sequence ID" value="MQY12981.1"/>
    <property type="molecule type" value="Genomic_DNA"/>
</dbReference>
<dbReference type="AlphaFoldDB" id="A0A7K0CHL9"/>
<feature type="compositionally biased region" description="Gly residues" evidence="1">
    <location>
        <begin position="146"/>
        <end position="161"/>
    </location>
</feature>
<comment type="caution">
    <text evidence="2">The sequence shown here is derived from an EMBL/GenBank/DDBJ whole genome shotgun (WGS) entry which is preliminary data.</text>
</comment>
<dbReference type="OrthoDB" id="3763497at2"/>
<evidence type="ECO:0000313" key="3">
    <source>
        <dbReference type="Proteomes" id="UP000466345"/>
    </source>
</evidence>
<feature type="region of interest" description="Disordered" evidence="1">
    <location>
        <begin position="1"/>
        <end position="114"/>
    </location>
</feature>
<feature type="region of interest" description="Disordered" evidence="1">
    <location>
        <begin position="200"/>
        <end position="233"/>
    </location>
</feature>
<accession>A0A7K0CHL9</accession>
<gene>
    <name evidence="2" type="ORF">SRB5_31210</name>
</gene>
<organism evidence="2 3">
    <name type="scientific">Streptomyces smaragdinus</name>
    <dbReference type="NCBI Taxonomy" id="2585196"/>
    <lineage>
        <taxon>Bacteria</taxon>
        <taxon>Bacillati</taxon>
        <taxon>Actinomycetota</taxon>
        <taxon>Actinomycetes</taxon>
        <taxon>Kitasatosporales</taxon>
        <taxon>Streptomycetaceae</taxon>
        <taxon>Streptomyces</taxon>
    </lineage>
</organism>
<feature type="compositionally biased region" description="Polar residues" evidence="1">
    <location>
        <begin position="213"/>
        <end position="223"/>
    </location>
</feature>
<protein>
    <submittedName>
        <fullName evidence="2">Uncharacterized protein</fullName>
    </submittedName>
</protein>
<feature type="region of interest" description="Disordered" evidence="1">
    <location>
        <begin position="329"/>
        <end position="382"/>
    </location>
</feature>
<evidence type="ECO:0000313" key="2">
    <source>
        <dbReference type="EMBL" id="MQY12981.1"/>
    </source>
</evidence>
<feature type="compositionally biased region" description="Basic and acidic residues" evidence="1">
    <location>
        <begin position="98"/>
        <end position="114"/>
    </location>
</feature>
<sequence length="382" mass="39921">MSHSGASGEPQAQEHGGVQPVGGEPWGSTPAPYAQAPGQDPEATQYIPPVGDAWPAQAPQPQQPPHQPPGGDAEATQYLPPVPGQGFPGVPPQPAPDEQYRMQSHEAYEESPRARHAANDFDALYRDAPAGPAETQPIPRFQPQHQGGGYDPAPPHGGGYDDGYYDDDVRPGIPRWALVALGTAACVVIGLTAGWLMGGSDGGKDEPTGGGTASTSAEPSQEELQPAADPAKAQAGELSKLLETSNDSRTSVISAVDNIKKCDNLAGAARDLRAAARQRNNLVTQLQQLTIDKVPDSGELSQALTNAWKASASADAHYANWADQMARSKRGCAGGHGVRGTSESRAGDRQSGTASQAKQNAAKLWNPTAQKYGLPTRQSSDL</sequence>
<keyword evidence="3" id="KW-1185">Reference proteome</keyword>
<feature type="compositionally biased region" description="Polar residues" evidence="1">
    <location>
        <begin position="350"/>
        <end position="359"/>
    </location>
</feature>